<evidence type="ECO:0000313" key="4">
    <source>
        <dbReference type="Proteomes" id="UP000623129"/>
    </source>
</evidence>
<accession>A0A833QVQ2</accession>
<organism evidence="3 4">
    <name type="scientific">Carex littledalei</name>
    <dbReference type="NCBI Taxonomy" id="544730"/>
    <lineage>
        <taxon>Eukaryota</taxon>
        <taxon>Viridiplantae</taxon>
        <taxon>Streptophyta</taxon>
        <taxon>Embryophyta</taxon>
        <taxon>Tracheophyta</taxon>
        <taxon>Spermatophyta</taxon>
        <taxon>Magnoliopsida</taxon>
        <taxon>Liliopsida</taxon>
        <taxon>Poales</taxon>
        <taxon>Cyperaceae</taxon>
        <taxon>Cyperoideae</taxon>
        <taxon>Cariceae</taxon>
        <taxon>Carex</taxon>
        <taxon>Carex subgen. Euthyceras</taxon>
    </lineage>
</organism>
<feature type="region of interest" description="Disordered" evidence="2">
    <location>
        <begin position="1"/>
        <end position="156"/>
    </location>
</feature>
<feature type="compositionally biased region" description="Polar residues" evidence="2">
    <location>
        <begin position="138"/>
        <end position="151"/>
    </location>
</feature>
<sequence>MAVSAFKSTSRRGNYTNASTSSSSSISTTSRDQVSRDSLNKTPIRRSRSVSAVQRSQLLREGYGNTRDNPLFDCSSGSSKSSSSERENLRIGKGRGDAVSTDKRGRMGRALDSAIVKPRERSLSQVDPVRRRLRSVSRGPSKSNESDYPSTDTDDGKLYETVRSEVQRAVSQIRDDLENVIKGSSTTDMISDLDGAEISSDIRTDYASKLEKSQERIRKLRAELVVEEQRKEELSKILKEFLSSPDFSESCNTRSKRRASIERREVSRRLEEEAMSYFEECVSISNFDGSDLSSLEDPLPSSTACRQKLESDVFLSNEDIAFAESLISNNYEESENQSPRSISLTGSGMDFSHSSSDTKYPDPKPIYHSSDLISDYDTPSESFCFSFAQQPEKHTENRKDENYIGNFGKGCDEEKLAHLEITRTRYDADDYISKGLDESLFRDMVLLKNRLNSGGLLLCNIRTF</sequence>
<name>A0A833QVQ2_9POAL</name>
<gene>
    <name evidence="3" type="ORF">FCM35_KLT04008</name>
</gene>
<dbReference type="Proteomes" id="UP000623129">
    <property type="component" value="Unassembled WGS sequence"/>
</dbReference>
<comment type="caution">
    <text evidence="3">The sequence shown here is derived from an EMBL/GenBank/DDBJ whole genome shotgun (WGS) entry which is preliminary data.</text>
</comment>
<feature type="compositionally biased region" description="Polar residues" evidence="2">
    <location>
        <begin position="331"/>
        <end position="358"/>
    </location>
</feature>
<reference evidence="3" key="1">
    <citation type="submission" date="2020-01" db="EMBL/GenBank/DDBJ databases">
        <title>Genome sequence of Kobresia littledalei, the first chromosome-level genome in the family Cyperaceae.</title>
        <authorList>
            <person name="Qu G."/>
        </authorList>
    </citation>
    <scope>NUCLEOTIDE SEQUENCE</scope>
    <source>
        <strain evidence="3">C.B.Clarke</strain>
        <tissue evidence="3">Leaf</tissue>
    </source>
</reference>
<keyword evidence="4" id="KW-1185">Reference proteome</keyword>
<evidence type="ECO:0000256" key="1">
    <source>
        <dbReference type="SAM" id="Coils"/>
    </source>
</evidence>
<feature type="coiled-coil region" evidence="1">
    <location>
        <begin position="203"/>
        <end position="237"/>
    </location>
</feature>
<evidence type="ECO:0000313" key="3">
    <source>
        <dbReference type="EMBL" id="KAF3330654.1"/>
    </source>
</evidence>
<dbReference type="AlphaFoldDB" id="A0A833QVQ2"/>
<feature type="compositionally biased region" description="Polar residues" evidence="2">
    <location>
        <begin position="1"/>
        <end position="18"/>
    </location>
</feature>
<feature type="compositionally biased region" description="Low complexity" evidence="2">
    <location>
        <begin position="19"/>
        <end position="30"/>
    </location>
</feature>
<protein>
    <submittedName>
        <fullName evidence="3">Uncharacterized protein</fullName>
    </submittedName>
</protein>
<feature type="region of interest" description="Disordered" evidence="2">
    <location>
        <begin position="331"/>
        <end position="364"/>
    </location>
</feature>
<dbReference type="PANTHER" id="PTHR34466">
    <property type="entry name" value="OS11G0129800 PROTEIN"/>
    <property type="match status" value="1"/>
</dbReference>
<dbReference type="OrthoDB" id="660305at2759"/>
<dbReference type="EMBL" id="SWLB01000013">
    <property type="protein sequence ID" value="KAF3330654.1"/>
    <property type="molecule type" value="Genomic_DNA"/>
</dbReference>
<dbReference type="PANTHER" id="PTHR34466:SF3">
    <property type="entry name" value="OS11G0129800 PROTEIN"/>
    <property type="match status" value="1"/>
</dbReference>
<keyword evidence="1" id="KW-0175">Coiled coil</keyword>
<evidence type="ECO:0000256" key="2">
    <source>
        <dbReference type="SAM" id="MobiDB-lite"/>
    </source>
</evidence>
<proteinExistence type="predicted"/>
<feature type="compositionally biased region" description="Basic and acidic residues" evidence="2">
    <location>
        <begin position="83"/>
        <end position="105"/>
    </location>
</feature>